<evidence type="ECO:0000313" key="2">
    <source>
        <dbReference type="EMBL" id="EGC31698.1"/>
    </source>
</evidence>
<reference evidence="3" key="1">
    <citation type="journal article" date="2011" name="Genome Biol.">
        <title>Comparative genomics of the social amoebae Dictyostelium discoideum and Dictyostelium purpureum.</title>
        <authorList>
            <consortium name="US DOE Joint Genome Institute (JGI-PGF)"/>
            <person name="Sucgang R."/>
            <person name="Kuo A."/>
            <person name="Tian X."/>
            <person name="Salerno W."/>
            <person name="Parikh A."/>
            <person name="Feasley C.L."/>
            <person name="Dalin E."/>
            <person name="Tu H."/>
            <person name="Huang E."/>
            <person name="Barry K."/>
            <person name="Lindquist E."/>
            <person name="Shapiro H."/>
            <person name="Bruce D."/>
            <person name="Schmutz J."/>
            <person name="Salamov A."/>
            <person name="Fey P."/>
            <person name="Gaudet P."/>
            <person name="Anjard C."/>
            <person name="Babu M.M."/>
            <person name="Basu S."/>
            <person name="Bushmanova Y."/>
            <person name="van der Wel H."/>
            <person name="Katoh-Kurasawa M."/>
            <person name="Dinh C."/>
            <person name="Coutinho P.M."/>
            <person name="Saito T."/>
            <person name="Elias M."/>
            <person name="Schaap P."/>
            <person name="Kay R.R."/>
            <person name="Henrissat B."/>
            <person name="Eichinger L."/>
            <person name="Rivero F."/>
            <person name="Putnam N.H."/>
            <person name="West C.M."/>
            <person name="Loomis W.F."/>
            <person name="Chisholm R.L."/>
            <person name="Shaulsky G."/>
            <person name="Strassmann J.E."/>
            <person name="Queller D.C."/>
            <person name="Kuspa A."/>
            <person name="Grigoriev I.V."/>
        </authorList>
    </citation>
    <scope>NUCLEOTIDE SEQUENCE [LARGE SCALE GENOMIC DNA]</scope>
    <source>
        <strain evidence="3">QSDP1</strain>
    </source>
</reference>
<feature type="compositionally biased region" description="Low complexity" evidence="1">
    <location>
        <begin position="160"/>
        <end position="173"/>
    </location>
</feature>
<evidence type="ECO:0000256" key="1">
    <source>
        <dbReference type="SAM" id="MobiDB-lite"/>
    </source>
</evidence>
<dbReference type="AlphaFoldDB" id="F0ZWH3"/>
<dbReference type="eggNOG" id="ENOG502RHSI">
    <property type="taxonomic scope" value="Eukaryota"/>
</dbReference>
<keyword evidence="3" id="KW-1185">Reference proteome</keyword>
<evidence type="ECO:0000313" key="3">
    <source>
        <dbReference type="Proteomes" id="UP000001064"/>
    </source>
</evidence>
<dbReference type="Proteomes" id="UP000001064">
    <property type="component" value="Unassembled WGS sequence"/>
</dbReference>
<proteinExistence type="predicted"/>
<dbReference type="EMBL" id="GL871236">
    <property type="protein sequence ID" value="EGC31698.1"/>
    <property type="molecule type" value="Genomic_DNA"/>
</dbReference>
<dbReference type="KEGG" id="dpp:DICPUDRAFT_156404"/>
<feature type="region of interest" description="Disordered" evidence="1">
    <location>
        <begin position="160"/>
        <end position="179"/>
    </location>
</feature>
<protein>
    <submittedName>
        <fullName evidence="2">Uncharacterized protein</fullName>
    </submittedName>
</protein>
<gene>
    <name evidence="2" type="ORF">DICPUDRAFT_156404</name>
</gene>
<accession>F0ZWH3</accession>
<name>F0ZWH3_DICPU</name>
<dbReference type="InParanoid" id="F0ZWH3"/>
<dbReference type="RefSeq" id="XP_003291764.1">
    <property type="nucleotide sequence ID" value="XM_003291716.1"/>
</dbReference>
<dbReference type="GeneID" id="10505524"/>
<dbReference type="FunCoup" id="F0ZWH3">
    <property type="interactions" value="872"/>
</dbReference>
<dbReference type="VEuPathDB" id="AmoebaDB:DICPUDRAFT_156404"/>
<sequence>MVNYNNKKKNIVLEKIKKFFSVIGFCFCFLCHSKYDDDDENYKENELREPMAKIRLGFKGKDTWINSEGINIHQMFGKYSVLLDDDDQIVPLTKDGELFEPLDCRKCYKVVANLYGTSGEPQKWKELKKKEINERKQFNLFKKQFKTSQQQKQKEQLNQFYSNNNNNNNDNLNGDIKSDQYNNQNNSILDNGQVDIFINEGSNSLINNSDNSLNNNIDNNNNNSYDKSYSFVEFVNNNNNIDNNIDNNNLINNIKKDFNVDNKFYT</sequence>
<organism evidence="2 3">
    <name type="scientific">Dictyostelium purpureum</name>
    <name type="common">Slime mold</name>
    <dbReference type="NCBI Taxonomy" id="5786"/>
    <lineage>
        <taxon>Eukaryota</taxon>
        <taxon>Amoebozoa</taxon>
        <taxon>Evosea</taxon>
        <taxon>Eumycetozoa</taxon>
        <taxon>Dictyostelia</taxon>
        <taxon>Dictyosteliales</taxon>
        <taxon>Dictyosteliaceae</taxon>
        <taxon>Dictyostelium</taxon>
    </lineage>
</organism>
<dbReference type="OMA" id="GKDTWIN"/>
<dbReference type="OrthoDB" id="20114at2759"/>